<accession>A0A328TTJ6</accession>
<dbReference type="Proteomes" id="UP000244334">
    <property type="component" value="Unassembled WGS sequence"/>
</dbReference>
<evidence type="ECO:0000313" key="2">
    <source>
        <dbReference type="Proteomes" id="UP000244334"/>
    </source>
</evidence>
<reference evidence="1" key="1">
    <citation type="submission" date="2018-04" db="EMBL/GenBank/DDBJ databases">
        <title>Genomes of the Obligate Erwinia dacicola and Facultative Enterobacter sp. OLF Endosymbionts of the Olive Fruit fly, Bactrocera oleae.</title>
        <authorList>
            <person name="Estes A.M."/>
            <person name="Hearn D.J."/>
            <person name="Agarwal S."/>
            <person name="Pierson E.A."/>
            <person name="Dunning-Hotopp J.C."/>
        </authorList>
    </citation>
    <scope>NUCLEOTIDE SEQUENCE [LARGE SCALE GENOMIC DNA]</scope>
    <source>
        <strain evidence="1">Oroville</strain>
    </source>
</reference>
<protein>
    <submittedName>
        <fullName evidence="1">Uncharacterized protein</fullName>
    </submittedName>
</protein>
<name>A0A328TTJ6_9GAMM</name>
<organism evidence="1 2">
    <name type="scientific">Candidatus Erwinia dacicola</name>
    <dbReference type="NCBI Taxonomy" id="252393"/>
    <lineage>
        <taxon>Bacteria</taxon>
        <taxon>Pseudomonadati</taxon>
        <taxon>Pseudomonadota</taxon>
        <taxon>Gammaproteobacteria</taxon>
        <taxon>Enterobacterales</taxon>
        <taxon>Erwiniaceae</taxon>
        <taxon>Erwinia</taxon>
    </lineage>
</organism>
<proteinExistence type="predicted"/>
<sequence length="38" mass="4109">MTAMIGWHQAPQRGAFFAAKSLLNWALVKHGGARKSAV</sequence>
<dbReference type="EMBL" id="LJAM02000037">
    <property type="protein sequence ID" value="RAP72401.1"/>
    <property type="molecule type" value="Genomic_DNA"/>
</dbReference>
<dbReference type="AlphaFoldDB" id="A0A328TTJ6"/>
<keyword evidence="2" id="KW-1185">Reference proteome</keyword>
<comment type="caution">
    <text evidence="1">The sequence shown here is derived from an EMBL/GenBank/DDBJ whole genome shotgun (WGS) entry which is preliminary data.</text>
</comment>
<evidence type="ECO:0000313" key="1">
    <source>
        <dbReference type="EMBL" id="RAP72401.1"/>
    </source>
</evidence>
<gene>
    <name evidence="1" type="ORF">ACZ87_00765</name>
</gene>